<sequence>MSSKSVKGMKKRPSSSAPKTGKGSAPKEILNEELQMGAERRTRGGKKDGKKKAQARAMSEMRKVTSSAYASRKLRFKELTRQIIQHKRRKKAMQAVIEQPSDVAGTSGT</sequence>
<feature type="compositionally biased region" description="Basic and acidic residues" evidence="1">
    <location>
        <begin position="38"/>
        <end position="47"/>
    </location>
</feature>
<name>A0A183C085_GLOPA</name>
<reference evidence="2" key="1">
    <citation type="submission" date="2014-05" db="EMBL/GenBank/DDBJ databases">
        <title>The genome and life-stage specific transcriptomes of Globodera pallida elucidate key aspects of plant parasitism by a cyst nematode.</title>
        <authorList>
            <person name="Cotton J.A."/>
            <person name="Lilley C.J."/>
            <person name="Jones L.M."/>
            <person name="Kikuchi T."/>
            <person name="Reid A.J."/>
            <person name="Thorpe P."/>
            <person name="Tsai I.J."/>
            <person name="Beasley H."/>
            <person name="Blok V."/>
            <person name="Cock P.J.A."/>
            <person name="Van den Akker S.E."/>
            <person name="Holroyd N."/>
            <person name="Hunt M."/>
            <person name="Mantelin S."/>
            <person name="Naghra H."/>
            <person name="Pain A."/>
            <person name="Palomares-Rius J.E."/>
            <person name="Zarowiecki M."/>
            <person name="Berriman M."/>
            <person name="Jones J.T."/>
            <person name="Urwin P.E."/>
        </authorList>
    </citation>
    <scope>NUCLEOTIDE SEQUENCE [LARGE SCALE GENOMIC DNA]</scope>
    <source>
        <strain evidence="2">Lindley</strain>
    </source>
</reference>
<evidence type="ECO:0000256" key="1">
    <source>
        <dbReference type="SAM" id="MobiDB-lite"/>
    </source>
</evidence>
<dbReference type="AlphaFoldDB" id="A0A183C085"/>
<keyword evidence="2" id="KW-1185">Reference proteome</keyword>
<evidence type="ECO:0000313" key="3">
    <source>
        <dbReference type="WBParaSite" id="GPLIN_000627700"/>
    </source>
</evidence>
<accession>A0A183C085</accession>
<organism evidence="2 3">
    <name type="scientific">Globodera pallida</name>
    <name type="common">Potato cyst nematode worm</name>
    <name type="synonym">Heterodera pallida</name>
    <dbReference type="NCBI Taxonomy" id="36090"/>
    <lineage>
        <taxon>Eukaryota</taxon>
        <taxon>Metazoa</taxon>
        <taxon>Ecdysozoa</taxon>
        <taxon>Nematoda</taxon>
        <taxon>Chromadorea</taxon>
        <taxon>Rhabditida</taxon>
        <taxon>Tylenchina</taxon>
        <taxon>Tylenchomorpha</taxon>
        <taxon>Tylenchoidea</taxon>
        <taxon>Heteroderidae</taxon>
        <taxon>Heteroderinae</taxon>
        <taxon>Globodera</taxon>
    </lineage>
</organism>
<reference evidence="3" key="2">
    <citation type="submission" date="2016-06" db="UniProtKB">
        <authorList>
            <consortium name="WormBaseParasite"/>
        </authorList>
    </citation>
    <scope>IDENTIFICATION</scope>
</reference>
<feature type="region of interest" description="Disordered" evidence="1">
    <location>
        <begin position="1"/>
        <end position="71"/>
    </location>
</feature>
<protein>
    <submittedName>
        <fullName evidence="3">Uncharacterized protein</fullName>
    </submittedName>
</protein>
<evidence type="ECO:0000313" key="2">
    <source>
        <dbReference type="Proteomes" id="UP000050741"/>
    </source>
</evidence>
<proteinExistence type="predicted"/>
<dbReference type="WBParaSite" id="GPLIN_000627700">
    <property type="protein sequence ID" value="GPLIN_000627700"/>
    <property type="gene ID" value="GPLIN_000627700"/>
</dbReference>
<dbReference type="Proteomes" id="UP000050741">
    <property type="component" value="Unassembled WGS sequence"/>
</dbReference>